<feature type="compositionally biased region" description="Basic and acidic residues" evidence="1">
    <location>
        <begin position="56"/>
        <end position="74"/>
    </location>
</feature>
<proteinExistence type="predicted"/>
<dbReference type="GO" id="GO:0017126">
    <property type="term" value="P:nucleologenesis"/>
    <property type="evidence" value="ECO:0007669"/>
    <property type="project" value="TreeGrafter"/>
</dbReference>
<evidence type="ECO:0000256" key="1">
    <source>
        <dbReference type="SAM" id="MobiDB-lite"/>
    </source>
</evidence>
<dbReference type="Pfam" id="PF11523">
    <property type="entry name" value="DUF3223"/>
    <property type="match status" value="1"/>
</dbReference>
<dbReference type="FunFam" id="3.10.450.40:FF:000016">
    <property type="entry name" value="Predicted protein"/>
    <property type="match status" value="1"/>
</dbReference>
<dbReference type="EMBL" id="CP133614">
    <property type="protein sequence ID" value="WMV21800.1"/>
    <property type="molecule type" value="Genomic_DNA"/>
</dbReference>
<dbReference type="GO" id="GO:0009658">
    <property type="term" value="P:chloroplast organization"/>
    <property type="evidence" value="ECO:0007669"/>
    <property type="project" value="TreeGrafter"/>
</dbReference>
<dbReference type="PANTHER" id="PTHR33415">
    <property type="entry name" value="PROTEIN EMBRYO DEFECTIVE 514"/>
    <property type="match status" value="1"/>
</dbReference>
<feature type="compositionally biased region" description="Gly residues" evidence="1">
    <location>
        <begin position="187"/>
        <end position="199"/>
    </location>
</feature>
<sequence>MAETEPVTNEALGMAEKEETSVQKMDVEVPATDDANGGSKRPREEGDKPEDEENGDDTKKPRVDQSAEEEKKDVSIPVSVGSKSFVSSVEMFDYFHKLLHSWSVNLNLNKYEHMVLLDLLKKGHSEPERKIGTGVCAFQIRFHPHFKSRCFFVVREDDTVDDFSFRKCVDQIQPLPANMQTKQHANGGKGGGRGGGYGRGRGRGGRSRY</sequence>
<gene>
    <name evidence="2" type="ORF">MTR67_015185</name>
</gene>
<evidence type="ECO:0000313" key="2">
    <source>
        <dbReference type="EMBL" id="WMV21800.1"/>
    </source>
</evidence>
<dbReference type="PANTHER" id="PTHR33415:SF10">
    <property type="entry name" value="PROTEIN DCL, CHLOROPLASTIC-LIKE"/>
    <property type="match status" value="1"/>
</dbReference>
<keyword evidence="3" id="KW-1185">Reference proteome</keyword>
<dbReference type="Gene3D" id="3.10.450.40">
    <property type="match status" value="1"/>
</dbReference>
<feature type="compositionally biased region" description="Basic and acidic residues" evidence="1">
    <location>
        <begin position="15"/>
        <end position="27"/>
    </location>
</feature>
<organism evidence="2 3">
    <name type="scientific">Solanum verrucosum</name>
    <dbReference type="NCBI Taxonomy" id="315347"/>
    <lineage>
        <taxon>Eukaryota</taxon>
        <taxon>Viridiplantae</taxon>
        <taxon>Streptophyta</taxon>
        <taxon>Embryophyta</taxon>
        <taxon>Tracheophyta</taxon>
        <taxon>Spermatophyta</taxon>
        <taxon>Magnoliopsida</taxon>
        <taxon>eudicotyledons</taxon>
        <taxon>Gunneridae</taxon>
        <taxon>Pentapetalae</taxon>
        <taxon>asterids</taxon>
        <taxon>lamiids</taxon>
        <taxon>Solanales</taxon>
        <taxon>Solanaceae</taxon>
        <taxon>Solanoideae</taxon>
        <taxon>Solaneae</taxon>
        <taxon>Solanum</taxon>
    </lineage>
</organism>
<dbReference type="GO" id="GO:1901259">
    <property type="term" value="P:chloroplast rRNA processing"/>
    <property type="evidence" value="ECO:0007669"/>
    <property type="project" value="TreeGrafter"/>
</dbReference>
<protein>
    <submittedName>
        <fullName evidence="2">Uncharacterized protein</fullName>
    </submittedName>
</protein>
<dbReference type="GO" id="GO:0009507">
    <property type="term" value="C:chloroplast"/>
    <property type="evidence" value="ECO:0007669"/>
    <property type="project" value="TreeGrafter"/>
</dbReference>
<dbReference type="Proteomes" id="UP001234989">
    <property type="component" value="Chromosome 3"/>
</dbReference>
<dbReference type="AlphaFoldDB" id="A0AAF0QGD6"/>
<name>A0AAF0QGD6_SOLVR</name>
<feature type="compositionally biased region" description="Basic residues" evidence="1">
    <location>
        <begin position="200"/>
        <end position="209"/>
    </location>
</feature>
<reference evidence="2" key="1">
    <citation type="submission" date="2023-08" db="EMBL/GenBank/DDBJ databases">
        <title>A de novo genome assembly of Solanum verrucosum Schlechtendal, a Mexican diploid species geographically isolated from the other diploid A-genome species in potato relatives.</title>
        <authorList>
            <person name="Hosaka K."/>
        </authorList>
    </citation>
    <scope>NUCLEOTIDE SEQUENCE</scope>
    <source>
        <tissue evidence="2">Young leaves</tissue>
    </source>
</reference>
<accession>A0AAF0QGD6</accession>
<feature type="region of interest" description="Disordered" evidence="1">
    <location>
        <begin position="176"/>
        <end position="209"/>
    </location>
</feature>
<dbReference type="GO" id="GO:0005634">
    <property type="term" value="C:nucleus"/>
    <property type="evidence" value="ECO:0007669"/>
    <property type="project" value="TreeGrafter"/>
</dbReference>
<dbReference type="InterPro" id="IPR044673">
    <property type="entry name" value="DCL-like"/>
</dbReference>
<feature type="region of interest" description="Disordered" evidence="1">
    <location>
        <begin position="1"/>
        <end position="75"/>
    </location>
</feature>
<evidence type="ECO:0000313" key="3">
    <source>
        <dbReference type="Proteomes" id="UP001234989"/>
    </source>
</evidence>